<name>A0ABU2S842_9ACTN</name>
<dbReference type="EMBL" id="JAVREV010000007">
    <property type="protein sequence ID" value="MDT0443835.1"/>
    <property type="molecule type" value="Genomic_DNA"/>
</dbReference>
<dbReference type="Gene3D" id="1.10.3720.10">
    <property type="entry name" value="MetI-like"/>
    <property type="match status" value="1"/>
</dbReference>
<keyword evidence="5 7" id="KW-1133">Transmembrane helix</keyword>
<keyword evidence="10" id="KW-1185">Reference proteome</keyword>
<evidence type="ECO:0000256" key="6">
    <source>
        <dbReference type="ARBA" id="ARBA00023136"/>
    </source>
</evidence>
<evidence type="ECO:0000256" key="7">
    <source>
        <dbReference type="RuleBase" id="RU363032"/>
    </source>
</evidence>
<evidence type="ECO:0000256" key="2">
    <source>
        <dbReference type="ARBA" id="ARBA00022448"/>
    </source>
</evidence>
<evidence type="ECO:0000256" key="4">
    <source>
        <dbReference type="ARBA" id="ARBA00022692"/>
    </source>
</evidence>
<dbReference type="PANTHER" id="PTHR30151">
    <property type="entry name" value="ALKANE SULFONATE ABC TRANSPORTER-RELATED, MEMBRANE SUBUNIT"/>
    <property type="match status" value="1"/>
</dbReference>
<evidence type="ECO:0000256" key="3">
    <source>
        <dbReference type="ARBA" id="ARBA00022475"/>
    </source>
</evidence>
<organism evidence="9 10">
    <name type="scientific">Streptomyces johnsoniae</name>
    <dbReference type="NCBI Taxonomy" id="3075532"/>
    <lineage>
        <taxon>Bacteria</taxon>
        <taxon>Bacillati</taxon>
        <taxon>Actinomycetota</taxon>
        <taxon>Actinomycetes</taxon>
        <taxon>Kitasatosporales</taxon>
        <taxon>Streptomycetaceae</taxon>
        <taxon>Streptomyces</taxon>
    </lineage>
</organism>
<dbReference type="Pfam" id="PF00528">
    <property type="entry name" value="BPD_transp_1"/>
    <property type="match status" value="1"/>
</dbReference>
<dbReference type="SUPFAM" id="SSF161098">
    <property type="entry name" value="MetI-like"/>
    <property type="match status" value="1"/>
</dbReference>
<accession>A0ABU2S842</accession>
<keyword evidence="2 7" id="KW-0813">Transport</keyword>
<keyword evidence="3" id="KW-1003">Cell membrane</keyword>
<proteinExistence type="inferred from homology"/>
<evidence type="ECO:0000259" key="8">
    <source>
        <dbReference type="PROSITE" id="PS50928"/>
    </source>
</evidence>
<keyword evidence="6 7" id="KW-0472">Membrane</keyword>
<protein>
    <submittedName>
        <fullName evidence="9">ABC transporter permease</fullName>
    </submittedName>
</protein>
<comment type="subcellular location">
    <subcellularLocation>
        <location evidence="1 7">Cell membrane</location>
        <topology evidence="1 7">Multi-pass membrane protein</topology>
    </subcellularLocation>
</comment>
<evidence type="ECO:0000256" key="1">
    <source>
        <dbReference type="ARBA" id="ARBA00004651"/>
    </source>
</evidence>
<feature type="transmembrane region" description="Helical" evidence="7">
    <location>
        <begin position="222"/>
        <end position="243"/>
    </location>
</feature>
<reference evidence="10" key="1">
    <citation type="submission" date="2023-07" db="EMBL/GenBank/DDBJ databases">
        <title>30 novel species of actinomycetes from the DSMZ collection.</title>
        <authorList>
            <person name="Nouioui I."/>
        </authorList>
    </citation>
    <scope>NUCLEOTIDE SEQUENCE [LARGE SCALE GENOMIC DNA]</scope>
    <source>
        <strain evidence="10">DSM 41886</strain>
    </source>
</reference>
<dbReference type="PROSITE" id="PS50928">
    <property type="entry name" value="ABC_TM1"/>
    <property type="match status" value="1"/>
</dbReference>
<dbReference type="InterPro" id="IPR035906">
    <property type="entry name" value="MetI-like_sf"/>
</dbReference>
<evidence type="ECO:0000256" key="5">
    <source>
        <dbReference type="ARBA" id="ARBA00022989"/>
    </source>
</evidence>
<evidence type="ECO:0000313" key="9">
    <source>
        <dbReference type="EMBL" id="MDT0443835.1"/>
    </source>
</evidence>
<comment type="similarity">
    <text evidence="7">Belongs to the binding-protein-dependent transport system permease family.</text>
</comment>
<evidence type="ECO:0000313" key="10">
    <source>
        <dbReference type="Proteomes" id="UP001183615"/>
    </source>
</evidence>
<comment type="caution">
    <text evidence="9">The sequence shown here is derived from an EMBL/GenBank/DDBJ whole genome shotgun (WGS) entry which is preliminary data.</text>
</comment>
<keyword evidence="4 7" id="KW-0812">Transmembrane</keyword>
<feature type="domain" description="ABC transmembrane type-1" evidence="8">
    <location>
        <begin position="60"/>
        <end position="244"/>
    </location>
</feature>
<feature type="transmembrane region" description="Helical" evidence="7">
    <location>
        <begin position="186"/>
        <end position="210"/>
    </location>
</feature>
<dbReference type="InterPro" id="IPR000515">
    <property type="entry name" value="MetI-like"/>
</dbReference>
<dbReference type="Proteomes" id="UP001183615">
    <property type="component" value="Unassembled WGS sequence"/>
</dbReference>
<gene>
    <name evidence="9" type="ORF">RM779_14730</name>
</gene>
<sequence length="261" mass="27659">MRMLAAGAVRLAYLLGLPAALLALWGVVTAGDRYLYYPPLNEIAAAFGETWFSTRLADDVLPSLGRLAAGYSGAVLAGVALGVLLGSRPRLRALSEPALEFCRALPPPVLIPVLMLVAGIGDTMKITVIVTGAVWPVLLNTVQGVRSVDEILADTARCYGLTGAARLRRLVLPAASPAIVTGMRQALSIALILMVIGEMFASSSGLGFAIVQFQRGFAIPEMWSGIFLLGLVGFGLSLLFGLFESRVLGWYRGLRNATRGE</sequence>
<dbReference type="PANTHER" id="PTHR30151:SF0">
    <property type="entry name" value="ABC TRANSPORTER PERMEASE PROTEIN MJ0413-RELATED"/>
    <property type="match status" value="1"/>
</dbReference>
<dbReference type="CDD" id="cd06261">
    <property type="entry name" value="TM_PBP2"/>
    <property type="match status" value="1"/>
</dbReference>
<feature type="transmembrane region" description="Helical" evidence="7">
    <location>
        <begin position="68"/>
        <end position="86"/>
    </location>
</feature>
<dbReference type="RefSeq" id="WP_311618140.1">
    <property type="nucleotide sequence ID" value="NZ_JAVREV010000007.1"/>
</dbReference>